<protein>
    <submittedName>
        <fullName evidence="2">DUF4099 domain-containing protein</fullName>
    </submittedName>
</protein>
<dbReference type="EMBL" id="JACJJG010000035">
    <property type="protein sequence ID" value="MBM6673755.1"/>
    <property type="molecule type" value="Genomic_DNA"/>
</dbReference>
<dbReference type="Proteomes" id="UP000706891">
    <property type="component" value="Unassembled WGS sequence"/>
</dbReference>
<dbReference type="Pfam" id="PF13351">
    <property type="entry name" value="DUF4099"/>
    <property type="match status" value="1"/>
</dbReference>
<comment type="caution">
    <text evidence="2">The sequence shown here is derived from an EMBL/GenBank/DDBJ whole genome shotgun (WGS) entry which is preliminary data.</text>
</comment>
<accession>A0A938WUZ6</accession>
<evidence type="ECO:0000313" key="3">
    <source>
        <dbReference type="Proteomes" id="UP000706891"/>
    </source>
</evidence>
<dbReference type="RefSeq" id="WP_205104632.1">
    <property type="nucleotide sequence ID" value="NZ_JACJJG010000035.1"/>
</dbReference>
<feature type="domain" description="DUF4099" evidence="1">
    <location>
        <begin position="15"/>
        <end position="85"/>
    </location>
</feature>
<sequence>MGQRQAKASVANMPNWTQLGKMGIDRQVLEASGELDRLLAGEESGIMTLRLRTGLVDITTDATLRIVADSEGRPVLQVNGIDKEKM</sequence>
<dbReference type="InterPro" id="IPR025343">
    <property type="entry name" value="DUF4099"/>
</dbReference>
<proteinExistence type="predicted"/>
<keyword evidence="3" id="KW-1185">Reference proteome</keyword>
<evidence type="ECO:0000313" key="2">
    <source>
        <dbReference type="EMBL" id="MBM6673755.1"/>
    </source>
</evidence>
<reference evidence="2" key="1">
    <citation type="submission" date="2020-08" db="EMBL/GenBank/DDBJ databases">
        <authorList>
            <person name="Cejkova D."/>
            <person name="Kubasova T."/>
            <person name="Jahodarova E."/>
            <person name="Rychlik I."/>
        </authorList>
    </citation>
    <scope>NUCLEOTIDE SEQUENCE</scope>
    <source>
        <strain evidence="2">An824</strain>
    </source>
</reference>
<evidence type="ECO:0000259" key="1">
    <source>
        <dbReference type="Pfam" id="PF13351"/>
    </source>
</evidence>
<organism evidence="2 3">
    <name type="scientific">Marseilla massiliensis</name>
    <dbReference type="NCBI Taxonomy" id="1841864"/>
    <lineage>
        <taxon>Bacteria</taxon>
        <taxon>Pseudomonadati</taxon>
        <taxon>Bacteroidota</taxon>
        <taxon>Bacteroidia</taxon>
        <taxon>Bacteroidales</taxon>
        <taxon>Prevotellaceae</taxon>
        <taxon>Marseilla</taxon>
    </lineage>
</organism>
<name>A0A938WUZ6_9BACT</name>
<dbReference type="AlphaFoldDB" id="A0A938WUZ6"/>
<reference evidence="2" key="2">
    <citation type="journal article" date="2021" name="Sci. Rep.">
        <title>The distribution of antibiotic resistance genes in chicken gut microbiota commensals.</title>
        <authorList>
            <person name="Juricova H."/>
            <person name="Matiasovicova J."/>
            <person name="Kubasova T."/>
            <person name="Cejkova D."/>
            <person name="Rychlik I."/>
        </authorList>
    </citation>
    <scope>NUCLEOTIDE SEQUENCE</scope>
    <source>
        <strain evidence="2">An824</strain>
    </source>
</reference>
<gene>
    <name evidence="2" type="ORF">H6A34_07680</name>
</gene>